<comment type="caution">
    <text evidence="2">The sequence shown here is derived from an EMBL/GenBank/DDBJ whole genome shotgun (WGS) entry which is preliminary data.</text>
</comment>
<dbReference type="InterPro" id="IPR023606">
    <property type="entry name" value="CoA-Trfase_III_dom_1_sf"/>
</dbReference>
<evidence type="ECO:0000313" key="3">
    <source>
        <dbReference type="Proteomes" id="UP000034786"/>
    </source>
</evidence>
<dbReference type="InterPro" id="IPR003673">
    <property type="entry name" value="CoA-Trfase_fam_III"/>
</dbReference>
<protein>
    <submittedName>
        <fullName evidence="2">Acyl-CoA transferase</fullName>
    </submittedName>
</protein>
<dbReference type="Proteomes" id="UP000034786">
    <property type="component" value="Unassembled WGS sequence"/>
</dbReference>
<keyword evidence="2" id="KW-0808">Transferase</keyword>
<sequence>MTLCVPRAGAPDTAPVAVGVAAHLLDLVGDPATASVGWEIDWQGPLTVPLADERAVQAACGIMHVHGRAAGHPAPLAVDYASTVAGVLAAQGVCAALLARAAGADVTRVRTSVGQAALLALAQYLAAATADGDDPGDGLPSRAGAGGGPAPTGCPFVSADGVRFELEALDAERWLDFWQLLGADRAATGRGWRSFQQRFATATWSLPLALSATVRRAPFTAVRSAADRSGAAVLPVRDNPVPPTVTSPWTLTPFSGPGGTTIGRPRTSTDGAPLRGLRVVESARRVQGPMAGHVLRLLGADVVRVEPPGGDPMRGIPPMAGTTSARFSALNAGKAVTEVDFTTDAGRQAVRELVSEADVFLHNWAPGKAARLGLDADDLRPVRPGLVYAWASGWGDALGPEPPVGTDYLVQAHSGLAAAVRPMDEPPAPSLMTLTDVLGGLVCAHGVLAALLARLRTGRGGRVDSSLYSAATLVPRGPGRPVATVRPLRTRDGYIALGPQARERPGLLARALGLGASAGAETIASRARTRPTTHWLPGLAAAGVAATPVCTSLADLARDPRFAPALVVGDHAAPRAPWEFS</sequence>
<dbReference type="Pfam" id="PF02515">
    <property type="entry name" value="CoA_transf_3"/>
    <property type="match status" value="2"/>
</dbReference>
<dbReference type="AlphaFoldDB" id="A0A0M2GHX5"/>
<accession>A0A0M2GHX5</accession>
<proteinExistence type="predicted"/>
<evidence type="ECO:0000313" key="2">
    <source>
        <dbReference type="EMBL" id="KJK35175.1"/>
    </source>
</evidence>
<dbReference type="InterPro" id="IPR044855">
    <property type="entry name" value="CoA-Trfase_III_dom3_sf"/>
</dbReference>
<dbReference type="Gene3D" id="3.30.1540.10">
    <property type="entry name" value="formyl-coa transferase, domain 3"/>
    <property type="match status" value="1"/>
</dbReference>
<dbReference type="RefSeq" id="WP_031143086.1">
    <property type="nucleotide sequence ID" value="NZ_JYJH01000033.1"/>
</dbReference>
<gene>
    <name evidence="2" type="ORF">UK15_32420</name>
</gene>
<dbReference type="SUPFAM" id="SSF89796">
    <property type="entry name" value="CoA-transferase family III (CaiB/BaiF)"/>
    <property type="match status" value="2"/>
</dbReference>
<name>A0A0M2GHX5_9ACTN</name>
<dbReference type="EMBL" id="JYJH01000033">
    <property type="protein sequence ID" value="KJK35175.1"/>
    <property type="molecule type" value="Genomic_DNA"/>
</dbReference>
<dbReference type="GO" id="GO:0016740">
    <property type="term" value="F:transferase activity"/>
    <property type="evidence" value="ECO:0007669"/>
    <property type="project" value="UniProtKB-KW"/>
</dbReference>
<keyword evidence="3" id="KW-1185">Reference proteome</keyword>
<reference evidence="3" key="1">
    <citation type="submission" date="2015-02" db="EMBL/GenBank/DDBJ databases">
        <authorList>
            <person name="Ju K.-S."/>
            <person name="Doroghazi J.R."/>
            <person name="Metcalf W."/>
        </authorList>
    </citation>
    <scope>NUCLEOTIDE SEQUENCE [LARGE SCALE GENOMIC DNA]</scope>
    <source>
        <strain evidence="3">NRRL B-16380</strain>
    </source>
</reference>
<evidence type="ECO:0000256" key="1">
    <source>
        <dbReference type="SAM" id="MobiDB-lite"/>
    </source>
</evidence>
<dbReference type="PATRIC" id="fig|284040.3.peg.5306"/>
<dbReference type="Gene3D" id="3.40.50.10540">
    <property type="entry name" value="Crotonobetainyl-coa:carnitine coa-transferase, domain 1"/>
    <property type="match status" value="2"/>
</dbReference>
<dbReference type="STRING" id="284040.UK15_32420"/>
<dbReference type="PANTHER" id="PTHR48228:SF5">
    <property type="entry name" value="ALPHA-METHYLACYL-COA RACEMASE"/>
    <property type="match status" value="1"/>
</dbReference>
<organism evidence="2 3">
    <name type="scientific">Streptomyces variegatus</name>
    <dbReference type="NCBI Taxonomy" id="284040"/>
    <lineage>
        <taxon>Bacteria</taxon>
        <taxon>Bacillati</taxon>
        <taxon>Actinomycetota</taxon>
        <taxon>Actinomycetes</taxon>
        <taxon>Kitasatosporales</taxon>
        <taxon>Streptomycetaceae</taxon>
        <taxon>Streptomyces</taxon>
    </lineage>
</organism>
<feature type="region of interest" description="Disordered" evidence="1">
    <location>
        <begin position="244"/>
        <end position="272"/>
    </location>
</feature>
<dbReference type="PANTHER" id="PTHR48228">
    <property type="entry name" value="SUCCINYL-COA--D-CITRAMALATE COA-TRANSFERASE"/>
    <property type="match status" value="1"/>
</dbReference>
<dbReference type="InterPro" id="IPR050509">
    <property type="entry name" value="CoA-transferase_III"/>
</dbReference>